<proteinExistence type="predicted"/>
<comment type="caution">
    <text evidence="1">The sequence shown here is derived from an EMBL/GenBank/DDBJ whole genome shotgun (WGS) entry which is preliminary data.</text>
</comment>
<keyword evidence="2" id="KW-1185">Reference proteome</keyword>
<organism evidence="1 2">
    <name type="scientific">Holotrichia oblita</name>
    <name type="common">Chafer beetle</name>
    <dbReference type="NCBI Taxonomy" id="644536"/>
    <lineage>
        <taxon>Eukaryota</taxon>
        <taxon>Metazoa</taxon>
        <taxon>Ecdysozoa</taxon>
        <taxon>Arthropoda</taxon>
        <taxon>Hexapoda</taxon>
        <taxon>Insecta</taxon>
        <taxon>Pterygota</taxon>
        <taxon>Neoptera</taxon>
        <taxon>Endopterygota</taxon>
        <taxon>Coleoptera</taxon>
        <taxon>Polyphaga</taxon>
        <taxon>Scarabaeiformia</taxon>
        <taxon>Scarabaeidae</taxon>
        <taxon>Melolonthinae</taxon>
        <taxon>Holotrichia</taxon>
    </lineage>
</organism>
<dbReference type="EMBL" id="CM043018">
    <property type="protein sequence ID" value="KAI4463898.1"/>
    <property type="molecule type" value="Genomic_DNA"/>
</dbReference>
<evidence type="ECO:0000313" key="1">
    <source>
        <dbReference type="EMBL" id="KAI4463898.1"/>
    </source>
</evidence>
<accession>A0ACB9TAL4</accession>
<protein>
    <submittedName>
        <fullName evidence="1">Alpha- 13 -fucosyltransferase</fullName>
    </submittedName>
</protein>
<gene>
    <name evidence="1" type="ORF">MML48_4g00007422</name>
</gene>
<name>A0ACB9TAL4_HOLOL</name>
<dbReference type="Proteomes" id="UP001056778">
    <property type="component" value="Chromosome 4"/>
</dbReference>
<sequence>MSGVDQEWMCGPYRCLFTDKRKYYSHSDLGALLFYGSSVKLYDFPLPKRDLKWAIYHEESPKNLPFFLYKSGQDLFDIIATVNRYSNFPLTLQYLADISLLTGIFKIFYSVEDKSELDIAPVLYLQSGCETPTQRDLYVEELMKYIPIDSYGSCLNNRELPENLKLNGTYDVYDEKLLKFVARYKFVIAIENSVCVDYITEKLWRPLIAGSIPIYLGSPSVTDWLPNEKSAILIEDFDNMTDLSKYLHTLDEDNKLYNEYLQHKLGGENGTITNKFLIENMSKRKTSIADFECFVCSAIHEQKDLKKDTVNLYVCPKPEDHFNVDNTWKQHWDIGKCQNKVLNDIISNISSNNYTEDMFDKLVLQNLLKDEC</sequence>
<evidence type="ECO:0000313" key="2">
    <source>
        <dbReference type="Proteomes" id="UP001056778"/>
    </source>
</evidence>
<reference evidence="1" key="1">
    <citation type="submission" date="2022-04" db="EMBL/GenBank/DDBJ databases">
        <title>Chromosome-scale genome assembly of Holotrichia oblita Faldermann.</title>
        <authorList>
            <person name="Rongchong L."/>
        </authorList>
    </citation>
    <scope>NUCLEOTIDE SEQUENCE</scope>
    <source>
        <strain evidence="1">81SQS9</strain>
    </source>
</reference>